<reference evidence="1" key="1">
    <citation type="submission" date="2018-01" db="EMBL/GenBank/DDBJ databases">
        <authorList>
            <person name="Mao J.F."/>
        </authorList>
    </citation>
    <scope>NUCLEOTIDE SEQUENCE</scope>
    <source>
        <strain evidence="1">Huo1</strain>
        <tissue evidence="1">Leaf</tissue>
    </source>
</reference>
<evidence type="ECO:0000313" key="2">
    <source>
        <dbReference type="Proteomes" id="UP000298416"/>
    </source>
</evidence>
<proteinExistence type="predicted"/>
<dbReference type="AlphaFoldDB" id="A0A8X8YD57"/>
<dbReference type="Proteomes" id="UP000298416">
    <property type="component" value="Unassembled WGS sequence"/>
</dbReference>
<name>A0A8X8YD57_SALSN</name>
<gene>
    <name evidence="1" type="ORF">SASPL_111764</name>
</gene>
<keyword evidence="2" id="KW-1185">Reference proteome</keyword>
<accession>A0A8X8YD57</accession>
<organism evidence="1">
    <name type="scientific">Salvia splendens</name>
    <name type="common">Scarlet sage</name>
    <dbReference type="NCBI Taxonomy" id="180675"/>
    <lineage>
        <taxon>Eukaryota</taxon>
        <taxon>Viridiplantae</taxon>
        <taxon>Streptophyta</taxon>
        <taxon>Embryophyta</taxon>
        <taxon>Tracheophyta</taxon>
        <taxon>Spermatophyta</taxon>
        <taxon>Magnoliopsida</taxon>
        <taxon>eudicotyledons</taxon>
        <taxon>Gunneridae</taxon>
        <taxon>Pentapetalae</taxon>
        <taxon>asterids</taxon>
        <taxon>lamiids</taxon>
        <taxon>Lamiales</taxon>
        <taxon>Lamiaceae</taxon>
        <taxon>Nepetoideae</taxon>
        <taxon>Mentheae</taxon>
        <taxon>Salviinae</taxon>
        <taxon>Salvia</taxon>
        <taxon>Salvia subgen. Calosphace</taxon>
        <taxon>core Calosphace</taxon>
    </lineage>
</organism>
<dbReference type="EMBL" id="PNBA02000004">
    <property type="protein sequence ID" value="KAG6427518.1"/>
    <property type="molecule type" value="Genomic_DNA"/>
</dbReference>
<evidence type="ECO:0000313" key="1">
    <source>
        <dbReference type="EMBL" id="KAG6427518.1"/>
    </source>
</evidence>
<sequence length="60" mass="6759">MGFEIDDLGSFLQGRSSCRNVEPCAILHVYRVWCKGAAEKVEINQVLYIDDRLVKSANLS</sequence>
<comment type="caution">
    <text evidence="1">The sequence shown here is derived from an EMBL/GenBank/DDBJ whole genome shotgun (WGS) entry which is preliminary data.</text>
</comment>
<reference evidence="1" key="2">
    <citation type="submission" date="2020-08" db="EMBL/GenBank/DDBJ databases">
        <title>Plant Genome Project.</title>
        <authorList>
            <person name="Zhang R.-G."/>
        </authorList>
    </citation>
    <scope>NUCLEOTIDE SEQUENCE</scope>
    <source>
        <strain evidence="1">Huo1</strain>
        <tissue evidence="1">Leaf</tissue>
    </source>
</reference>
<protein>
    <submittedName>
        <fullName evidence="1">Uncharacterized protein</fullName>
    </submittedName>
</protein>